<dbReference type="PANTHER" id="PTHR23061:SF12">
    <property type="entry name" value="DNA POLYMERASE ALPHA SUBUNIT B"/>
    <property type="match status" value="1"/>
</dbReference>
<feature type="domain" description="DNA polymerase alpha/delta/epsilon subunit B" evidence="8">
    <location>
        <begin position="362"/>
        <end position="611"/>
    </location>
</feature>
<comment type="similarity">
    <text evidence="2 6">Belongs to the DNA polymerase alpha subunit B family.</text>
</comment>
<evidence type="ECO:0000313" key="10">
    <source>
        <dbReference type="EMBL" id="TKA41447.1"/>
    </source>
</evidence>
<evidence type="ECO:0000256" key="3">
    <source>
        <dbReference type="ARBA" id="ARBA00018596"/>
    </source>
</evidence>
<dbReference type="InterPro" id="IPR016722">
    <property type="entry name" value="DNA_pol_alpha_bsu"/>
</dbReference>
<dbReference type="InterPro" id="IPR054300">
    <property type="entry name" value="OB_DPOA2"/>
</dbReference>
<reference evidence="10 11" key="1">
    <citation type="submission" date="2017-03" db="EMBL/GenBank/DDBJ databases">
        <title>Genomes of endolithic fungi from Antarctica.</title>
        <authorList>
            <person name="Coleine C."/>
            <person name="Masonjones S."/>
            <person name="Stajich J.E."/>
        </authorList>
    </citation>
    <scope>NUCLEOTIDE SEQUENCE [LARGE SCALE GENOMIC DNA]</scope>
    <source>
        <strain evidence="10 11">CCFEE 5311</strain>
    </source>
</reference>
<evidence type="ECO:0000256" key="7">
    <source>
        <dbReference type="SAM" id="MobiDB-lite"/>
    </source>
</evidence>
<evidence type="ECO:0000256" key="2">
    <source>
        <dbReference type="ARBA" id="ARBA00007299"/>
    </source>
</evidence>
<dbReference type="EMBL" id="NAJP01000028">
    <property type="protein sequence ID" value="TKA41447.1"/>
    <property type="molecule type" value="Genomic_DNA"/>
</dbReference>
<dbReference type="STRING" id="329885.A0A4U0UZ94"/>
<comment type="subcellular location">
    <subcellularLocation>
        <location evidence="1 6">Nucleus</location>
    </subcellularLocation>
</comment>
<dbReference type="Proteomes" id="UP000310066">
    <property type="component" value="Unassembled WGS sequence"/>
</dbReference>
<evidence type="ECO:0000256" key="1">
    <source>
        <dbReference type="ARBA" id="ARBA00004123"/>
    </source>
</evidence>
<dbReference type="AlphaFoldDB" id="A0A4U0UZ94"/>
<keyword evidence="4 6" id="KW-0235">DNA replication</keyword>
<evidence type="ECO:0000259" key="9">
    <source>
        <dbReference type="Pfam" id="PF22062"/>
    </source>
</evidence>
<dbReference type="GO" id="GO:0006270">
    <property type="term" value="P:DNA replication initiation"/>
    <property type="evidence" value="ECO:0007669"/>
    <property type="project" value="TreeGrafter"/>
</dbReference>
<organism evidence="10 11">
    <name type="scientific">Friedmanniomyces endolithicus</name>
    <dbReference type="NCBI Taxonomy" id="329885"/>
    <lineage>
        <taxon>Eukaryota</taxon>
        <taxon>Fungi</taxon>
        <taxon>Dikarya</taxon>
        <taxon>Ascomycota</taxon>
        <taxon>Pezizomycotina</taxon>
        <taxon>Dothideomycetes</taxon>
        <taxon>Dothideomycetidae</taxon>
        <taxon>Mycosphaerellales</taxon>
        <taxon>Teratosphaeriaceae</taxon>
        <taxon>Friedmanniomyces</taxon>
    </lineage>
</organism>
<proteinExistence type="inferred from homology"/>
<gene>
    <name evidence="10" type="ORF">B0A54_06350</name>
</gene>
<dbReference type="PANTHER" id="PTHR23061">
    <property type="entry name" value="DNA POLYMERASE 2 ALPHA 70 KDA SUBUNIT"/>
    <property type="match status" value="1"/>
</dbReference>
<dbReference type="PIRSF" id="PIRSF018300">
    <property type="entry name" value="DNA_pol_alph_2"/>
    <property type="match status" value="1"/>
</dbReference>
<comment type="caution">
    <text evidence="10">The sequence shown here is derived from an EMBL/GenBank/DDBJ whole genome shotgun (WGS) entry which is preliminary data.</text>
</comment>
<feature type="domain" description="DNA polymerase alpha subunit B OB" evidence="9">
    <location>
        <begin position="222"/>
        <end position="328"/>
    </location>
</feature>
<evidence type="ECO:0000313" key="11">
    <source>
        <dbReference type="Proteomes" id="UP000310066"/>
    </source>
</evidence>
<evidence type="ECO:0000259" key="8">
    <source>
        <dbReference type="Pfam" id="PF04042"/>
    </source>
</evidence>
<name>A0A4U0UZ94_9PEZI</name>
<dbReference type="GO" id="GO:0005658">
    <property type="term" value="C:alpha DNA polymerase:primase complex"/>
    <property type="evidence" value="ECO:0007669"/>
    <property type="project" value="TreeGrafter"/>
</dbReference>
<feature type="region of interest" description="Disordered" evidence="7">
    <location>
        <begin position="78"/>
        <end position="161"/>
    </location>
</feature>
<dbReference type="Pfam" id="PF22062">
    <property type="entry name" value="OB_DPOA2"/>
    <property type="match status" value="1"/>
</dbReference>
<evidence type="ECO:0000256" key="6">
    <source>
        <dbReference type="PIRNR" id="PIRNR018300"/>
    </source>
</evidence>
<dbReference type="Pfam" id="PF04042">
    <property type="entry name" value="DNA_pol_E_B"/>
    <property type="match status" value="1"/>
</dbReference>
<accession>A0A4U0UZ94</accession>
<keyword evidence="5 6" id="KW-0539">Nucleus</keyword>
<dbReference type="FunFam" id="3.60.21.60:FF:000005">
    <property type="entry name" value="DNA polymerase alpha subunit B"/>
    <property type="match status" value="1"/>
</dbReference>
<dbReference type="OrthoDB" id="336885at2759"/>
<evidence type="ECO:0000256" key="5">
    <source>
        <dbReference type="ARBA" id="ARBA00023242"/>
    </source>
</evidence>
<protein>
    <recommendedName>
        <fullName evidence="3 6">DNA polymerase alpha subunit B</fullName>
    </recommendedName>
</protein>
<comment type="function">
    <text evidence="6">Accessory subunit of the DNA polymerase alpha complex (also known as the alpha DNA polymerase-primase complex) which plays an essential role in the initiation of DNA synthesis.</text>
</comment>
<dbReference type="FunFam" id="3.60.21.60:FF:000008">
    <property type="entry name" value="DNA polymerase alpha subunit B"/>
    <property type="match status" value="1"/>
</dbReference>
<evidence type="ECO:0000256" key="4">
    <source>
        <dbReference type="ARBA" id="ARBA00022705"/>
    </source>
</evidence>
<dbReference type="Gene3D" id="3.60.21.60">
    <property type="match status" value="1"/>
</dbReference>
<dbReference type="GO" id="GO:0003677">
    <property type="term" value="F:DNA binding"/>
    <property type="evidence" value="ECO:0007669"/>
    <property type="project" value="InterPro"/>
</dbReference>
<feature type="compositionally biased region" description="Polar residues" evidence="7">
    <location>
        <begin position="132"/>
        <end position="151"/>
    </location>
</feature>
<dbReference type="InterPro" id="IPR007185">
    <property type="entry name" value="DNA_pol_a/d/e_bsu"/>
</dbReference>
<sequence>MSDSEMLADLFAPSSGHKLSDDVANELHHILRLLDLNVVELFFKWESYVIKMGVENTTLDSKTVRAFKKDLQDALERESRAKGHVIHPSAAKRTTATPRGGGGGDVLGMLDGMVSATPAPRMSAAAKRKANNFDTPASKSVKSGLKSSPADSKTPVPTGETQGVAFESRQNAGDVVQQINDHIPAASAPAEPPTEACVKLKANLELPKFAYKTMAMKLSETSEILDDRIDTFTDLIQAHYKLPDGAFGNPAAQSTAEVVAVGRIACDQPNGKLNAASVVLETSRRMGAGLRVQLKFDGVGYDLFPGKIVAVRGTNVSGEYFAVTELLPIPPMPLPASTPAELEIHKDRLTGPDGEARPLGMLVASGPYTTDTDLSFAALHALLAQAEDQRTDVLILAGPFLDLEHPIVASGDFDDHLPSDAKLEPDRATLNDVFRLLISAPLQRLVQAVPTITIIIVPSLRDAISKHVAWPQDRFVKAPLGLPKQVQVVTNPILLSINEMIFGISTQDILSELRRENVYQGSKGQALSDDTLARLTSNIIEQRHFFPVFPPQSREDLSKPTAISGEMTDVGMEQRLAVGASLDIAYLKLAEWINVRPDVLILPSVLNPFVKVVEGMTCINPGTLCKRRGPGHFAAMNVLPRVLSNEEREAEEAVAHHVFERARVDIVRI</sequence>